<keyword evidence="10" id="KW-1185">Reference proteome</keyword>
<evidence type="ECO:0000256" key="5">
    <source>
        <dbReference type="ARBA" id="ARBA00022741"/>
    </source>
</evidence>
<sequence>MSKFGLLLWKNYTLQKRKVFVTLLEIGLPTFFSLILIFIRQRVITNLVTNSTTWEPYDIANLPSGLAGRLNHLAYAPNEPVIDRIMERVGKKLQLNITGLGFPSEDELVTFMKYDNGTTKQVLAAVIFNSLLQNGTFVNNISVSLRFKSTPQNADKPKFHINPFEQDSSWNTEFQFPLFQRIGPREIKKPCGGQPGYMREGFLPLQLAVNEEIIQEISGNTPDIKVEMRRFPYPPYNDDPFVLVLQQQFPLILMLSFVFIALNIVKDVVYEKERKLKESMKMMGMNNWLHWTAWFVKYFVFQLITVGIMTIFYCIKIPPKGSVIGYSAWSVIFMFLIIYSMTTIMFSFAISVFFSKANSAAAAGGILFFISYIPYFFLQPRYDTLPLYVKLIFCLIPNVAMAFGGQVIGMFEGTGSGVQWSNLSVGVSVDDSFTMLQVWLMLLIDCVLYGAIAWYVEAVFPGEYGVPQRWYFPFTKTYWCGGKSMMNEESSEYTPLLHGTEQNSAYFEDNPVGIKAGIQIRNLRKVFKEGTKKEHVAVAGMTLDMFEGQITALLGHNGAGKTTTMSMLTGFIPVTSGMANVSDYDITTNIDGVRSSLGICPQHDVLFDTLTVDEHLRFFAKLKGCKASALDQEVNTMIQSIGLTSKQHELAKTLSGGQKRKLSMGIALIAGSKVVILDEPTSGMDPDARRHAWDILQSHRAGRTLLLTTHFMDEADHLGDRIAIMANGVVQCCGSSLFLKNKYGAGYHMIIVKQPHCDVTKLTNIINRYVPMARLESNISAEVSYILPREESHKFEELFTDLETNKEALGIASYGASVTTMEEVFLRVGEQTDDDLKERLQDNGIKNQYGSLPKDVAINSGGSSSSASSQNGGTGLTFDVTRFNYGPVLLSQQVVAMFKKRMLHTFRNQLITLTQLLIPLFFTISALIVIKTLPGPTDSPSLVLSLDKFSRNYVSLGTSPSSSFTMNNVSRIYESQFLQKKTSTRVVNVDTLTPYKYIDNNVEMFLEDEGIKSIATYNDEYLIAAQFHTEHTMKDNKTINKDIIRTEFNDQGYHTPAIALQYVSNAMLKYFTNSNYTIEATNAPLPRTLKERLGENSNMKVATTGFTVSFNVLFGFAFLASSFVLFLIKERQTKAKHIQFVSGVHSVSFWSATFLWDFLNYLIPVILLLVTFVAFKMDAYTSGTNLGSILLLFVVYGWAMLPMMYLMSFIFDVPSTGFVWITMWNILSGIATMLAVNILSIPQLQTEDLSKTLDWIFITLLPNYGLAQGLLDFYMNYEYITICSDPIVKQLCGIGATLPCCKGNCGDNCLDFQYNYLSWERNGIGRMLVFMGLQGFLYFAILFLMESQLLRELWYSIKSAVDQRQTNGQEHYQTDNNAFITEDSDVKNERELMASTPINYLVEKYSLVIKNLTKYYGSLRAVNQLNVGISQGDCFGLLGLNGAGKTSTFKMMTGDETVSGGTAYLGGYDIRHSIGKVQQMLGYCPQFDALIDQLTGRETLQMYARLRGIPESEIPRVVNGLISSLLLEQHADKLSGEYSGGNKRKLSTAISLVGNPPILFLDEPTTGMDPVARRLLWDTLSRVRASGRTLVLTSHSMEECEALCTRIGIMVNGVFKCLGSTQHLKNKFGEGYTLIAKIGYPKDGGLPNTQPLMGFIEGTFPGCILKDMHQGMLHYHITNTDLSWAAIFGTMERAKVQFNIEDYSVSQTTLEQVFINFARAQVPPQDMKSGCCKGCCIFFNYCCCSCHSDHEELVSEEIA</sequence>
<dbReference type="CDD" id="cd03263">
    <property type="entry name" value="ABC_subfamily_A"/>
    <property type="match status" value="2"/>
</dbReference>
<dbReference type="OrthoDB" id="6512918at2759"/>
<name>A0A8J1U9C2_OWEFU</name>
<proteinExistence type="predicted"/>
<dbReference type="GO" id="GO:0005319">
    <property type="term" value="F:lipid transporter activity"/>
    <property type="evidence" value="ECO:0007669"/>
    <property type="project" value="TreeGrafter"/>
</dbReference>
<protein>
    <submittedName>
        <fullName evidence="9">Uncharacterized protein</fullName>
    </submittedName>
</protein>
<dbReference type="GO" id="GO:0016887">
    <property type="term" value="F:ATP hydrolysis activity"/>
    <property type="evidence" value="ECO:0007669"/>
    <property type="project" value="InterPro"/>
</dbReference>
<accession>A0A8J1U9C2</accession>
<dbReference type="Pfam" id="PF23321">
    <property type="entry name" value="R1_ABCA1"/>
    <property type="match status" value="1"/>
</dbReference>
<dbReference type="FunFam" id="3.40.50.300:FF:000327">
    <property type="entry name" value="ATP-binding cassette sub-family A member 3"/>
    <property type="match status" value="1"/>
</dbReference>
<dbReference type="GO" id="GO:0016020">
    <property type="term" value="C:membrane"/>
    <property type="evidence" value="ECO:0007669"/>
    <property type="project" value="UniProtKB-SubCell"/>
</dbReference>
<keyword evidence="5" id="KW-0547">Nucleotide-binding</keyword>
<organism evidence="9 10">
    <name type="scientific">Owenia fusiformis</name>
    <name type="common">Polychaete worm</name>
    <dbReference type="NCBI Taxonomy" id="6347"/>
    <lineage>
        <taxon>Eukaryota</taxon>
        <taxon>Metazoa</taxon>
        <taxon>Spiralia</taxon>
        <taxon>Lophotrochozoa</taxon>
        <taxon>Annelida</taxon>
        <taxon>Polychaeta</taxon>
        <taxon>Sedentaria</taxon>
        <taxon>Canalipalpata</taxon>
        <taxon>Sabellida</taxon>
        <taxon>Oweniida</taxon>
        <taxon>Oweniidae</taxon>
        <taxon>Owenia</taxon>
    </lineage>
</organism>
<dbReference type="Pfam" id="PF12698">
    <property type="entry name" value="ABC2_membrane_3"/>
    <property type="match status" value="2"/>
</dbReference>
<comment type="subcellular location">
    <subcellularLocation>
        <location evidence="1">Membrane</location>
        <topology evidence="1">Multi-pass membrane protein</topology>
    </subcellularLocation>
</comment>
<dbReference type="InterPro" id="IPR017871">
    <property type="entry name" value="ABC_transporter-like_CS"/>
</dbReference>
<evidence type="ECO:0000256" key="2">
    <source>
        <dbReference type="ARBA" id="ARBA00022448"/>
    </source>
</evidence>
<dbReference type="InterPro" id="IPR026082">
    <property type="entry name" value="ABCA"/>
</dbReference>
<reference evidence="9" key="1">
    <citation type="submission" date="2022-03" db="EMBL/GenBank/DDBJ databases">
        <authorList>
            <person name="Martin C."/>
        </authorList>
    </citation>
    <scope>NUCLEOTIDE SEQUENCE</scope>
</reference>
<evidence type="ECO:0000256" key="8">
    <source>
        <dbReference type="ARBA" id="ARBA00023136"/>
    </source>
</evidence>
<evidence type="ECO:0000256" key="6">
    <source>
        <dbReference type="ARBA" id="ARBA00022840"/>
    </source>
</evidence>
<evidence type="ECO:0000256" key="4">
    <source>
        <dbReference type="ARBA" id="ARBA00022737"/>
    </source>
</evidence>
<evidence type="ECO:0000313" key="9">
    <source>
        <dbReference type="EMBL" id="CAH1794818.1"/>
    </source>
</evidence>
<dbReference type="InterPro" id="IPR056264">
    <property type="entry name" value="R2_ABCA1-4-like"/>
</dbReference>
<evidence type="ECO:0000256" key="1">
    <source>
        <dbReference type="ARBA" id="ARBA00004141"/>
    </source>
</evidence>
<dbReference type="SMART" id="SM00382">
    <property type="entry name" value="AAA"/>
    <property type="match status" value="2"/>
</dbReference>
<dbReference type="EMBL" id="CAIIXF020000009">
    <property type="protein sequence ID" value="CAH1794818.1"/>
    <property type="molecule type" value="Genomic_DNA"/>
</dbReference>
<dbReference type="GO" id="GO:0140359">
    <property type="term" value="F:ABC-type transporter activity"/>
    <property type="evidence" value="ECO:0007669"/>
    <property type="project" value="InterPro"/>
</dbReference>
<dbReference type="PROSITE" id="PS00211">
    <property type="entry name" value="ABC_TRANSPORTER_1"/>
    <property type="match status" value="1"/>
</dbReference>
<dbReference type="InterPro" id="IPR003439">
    <property type="entry name" value="ABC_transporter-like_ATP-bd"/>
</dbReference>
<keyword evidence="8" id="KW-0472">Membrane</keyword>
<dbReference type="SUPFAM" id="SSF52540">
    <property type="entry name" value="P-loop containing nucleoside triphosphate hydrolases"/>
    <property type="match status" value="2"/>
</dbReference>
<dbReference type="PANTHER" id="PTHR19229">
    <property type="entry name" value="ATP-BINDING CASSETTE TRANSPORTER SUBFAMILY A ABCA"/>
    <property type="match status" value="1"/>
</dbReference>
<dbReference type="Gene3D" id="3.40.50.300">
    <property type="entry name" value="P-loop containing nucleotide triphosphate hydrolases"/>
    <property type="match status" value="2"/>
</dbReference>
<keyword evidence="3" id="KW-0812">Transmembrane</keyword>
<dbReference type="FunFam" id="3.40.50.300:FF:000298">
    <property type="entry name" value="ATP-binding cassette sub-family A member 12"/>
    <property type="match status" value="1"/>
</dbReference>
<keyword evidence="6" id="KW-0067">ATP-binding</keyword>
<comment type="caution">
    <text evidence="9">The sequence shown here is derived from an EMBL/GenBank/DDBJ whole genome shotgun (WGS) entry which is preliminary data.</text>
</comment>
<dbReference type="Pfam" id="PF00005">
    <property type="entry name" value="ABC_tran"/>
    <property type="match status" value="2"/>
</dbReference>
<keyword evidence="4" id="KW-0677">Repeat</keyword>
<evidence type="ECO:0000256" key="3">
    <source>
        <dbReference type="ARBA" id="ARBA00022692"/>
    </source>
</evidence>
<dbReference type="PANTHER" id="PTHR19229:SF250">
    <property type="entry name" value="ABC TRANSPORTER DOMAIN-CONTAINING PROTEIN-RELATED"/>
    <property type="match status" value="1"/>
</dbReference>
<dbReference type="InterPro" id="IPR013525">
    <property type="entry name" value="ABC2_TM"/>
</dbReference>
<dbReference type="InterPro" id="IPR027417">
    <property type="entry name" value="P-loop_NTPase"/>
</dbReference>
<dbReference type="InterPro" id="IPR003593">
    <property type="entry name" value="AAA+_ATPase"/>
</dbReference>
<keyword evidence="2" id="KW-0813">Transport</keyword>
<keyword evidence="7" id="KW-1133">Transmembrane helix</keyword>
<dbReference type="Proteomes" id="UP000749559">
    <property type="component" value="Unassembled WGS sequence"/>
</dbReference>
<evidence type="ECO:0000313" key="10">
    <source>
        <dbReference type="Proteomes" id="UP000749559"/>
    </source>
</evidence>
<dbReference type="GO" id="GO:0005524">
    <property type="term" value="F:ATP binding"/>
    <property type="evidence" value="ECO:0007669"/>
    <property type="project" value="UniProtKB-KW"/>
</dbReference>
<gene>
    <name evidence="9" type="ORF">OFUS_LOCUS19455</name>
</gene>
<dbReference type="PROSITE" id="PS50893">
    <property type="entry name" value="ABC_TRANSPORTER_2"/>
    <property type="match status" value="2"/>
</dbReference>
<evidence type="ECO:0000256" key="7">
    <source>
        <dbReference type="ARBA" id="ARBA00022989"/>
    </source>
</evidence>